<dbReference type="OrthoDB" id="8958382at2759"/>
<gene>
    <name evidence="1" type="ORF">CAPTEDRAFT_185623</name>
</gene>
<dbReference type="Proteomes" id="UP000014760">
    <property type="component" value="Unassembled WGS sequence"/>
</dbReference>
<evidence type="ECO:0000313" key="1">
    <source>
        <dbReference type="EMBL" id="ELU03561.1"/>
    </source>
</evidence>
<keyword evidence="3" id="KW-1185">Reference proteome</keyword>
<sequence length="202" mass="21685">MDWPFHPCRVLSKSGRLMPAALTRDEEQPPVTAAGLTVPKAYRRRTLSTQHDVPRHWPSPAIPAESLTGSSASLTATERYLIRGMEEQKAMIKELSVQLKALQQSVGHVLWQSVSTPSAFLPGGHGAAGGQVAKFSTVGGAILDKRIANTLKTLLNDSFAANLNFCGKGEKRAFKGTHFQLVVNDAVRKAPIFASAGDGALQ</sequence>
<evidence type="ECO:0000313" key="3">
    <source>
        <dbReference type="Proteomes" id="UP000014760"/>
    </source>
</evidence>
<evidence type="ECO:0008006" key="4">
    <source>
        <dbReference type="Google" id="ProtNLM"/>
    </source>
</evidence>
<evidence type="ECO:0000313" key="2">
    <source>
        <dbReference type="EnsemblMetazoa" id="CapteP185623"/>
    </source>
</evidence>
<dbReference type="HOGENOM" id="CLU_1355797_0_0_1"/>
<reference evidence="3" key="1">
    <citation type="submission" date="2012-12" db="EMBL/GenBank/DDBJ databases">
        <authorList>
            <person name="Hellsten U."/>
            <person name="Grimwood J."/>
            <person name="Chapman J.A."/>
            <person name="Shapiro H."/>
            <person name="Aerts A."/>
            <person name="Otillar R.P."/>
            <person name="Terry A.Y."/>
            <person name="Boore J.L."/>
            <person name="Simakov O."/>
            <person name="Marletaz F."/>
            <person name="Cho S.-J."/>
            <person name="Edsinger-Gonzales E."/>
            <person name="Havlak P."/>
            <person name="Kuo D.-H."/>
            <person name="Larsson T."/>
            <person name="Lv J."/>
            <person name="Arendt D."/>
            <person name="Savage R."/>
            <person name="Osoegawa K."/>
            <person name="de Jong P."/>
            <person name="Lindberg D.R."/>
            <person name="Seaver E.C."/>
            <person name="Weisblat D.A."/>
            <person name="Putnam N.H."/>
            <person name="Grigoriev I.V."/>
            <person name="Rokhsar D.S."/>
        </authorList>
    </citation>
    <scope>NUCLEOTIDE SEQUENCE</scope>
    <source>
        <strain evidence="3">I ESC-2004</strain>
    </source>
</reference>
<organism evidence="1">
    <name type="scientific">Capitella teleta</name>
    <name type="common">Polychaete worm</name>
    <dbReference type="NCBI Taxonomy" id="283909"/>
    <lineage>
        <taxon>Eukaryota</taxon>
        <taxon>Metazoa</taxon>
        <taxon>Spiralia</taxon>
        <taxon>Lophotrochozoa</taxon>
        <taxon>Annelida</taxon>
        <taxon>Polychaeta</taxon>
        <taxon>Sedentaria</taxon>
        <taxon>Scolecida</taxon>
        <taxon>Capitellidae</taxon>
        <taxon>Capitella</taxon>
    </lineage>
</organism>
<proteinExistence type="predicted"/>
<dbReference type="EnsemblMetazoa" id="CapteT185623">
    <property type="protein sequence ID" value="CapteP185623"/>
    <property type="gene ID" value="CapteG185623"/>
</dbReference>
<name>R7UBT1_CAPTE</name>
<dbReference type="AlphaFoldDB" id="R7UBT1"/>
<dbReference type="EMBL" id="AMQN01008395">
    <property type="status" value="NOT_ANNOTATED_CDS"/>
    <property type="molecule type" value="Genomic_DNA"/>
</dbReference>
<dbReference type="EMBL" id="KB303021">
    <property type="protein sequence ID" value="ELU03561.1"/>
    <property type="molecule type" value="Genomic_DNA"/>
</dbReference>
<protein>
    <recommendedName>
        <fullName evidence="4">DUF4806 domain-containing protein</fullName>
    </recommendedName>
</protein>
<reference evidence="2" key="3">
    <citation type="submission" date="2015-06" db="UniProtKB">
        <authorList>
            <consortium name="EnsemblMetazoa"/>
        </authorList>
    </citation>
    <scope>IDENTIFICATION</scope>
</reference>
<reference evidence="1 3" key="2">
    <citation type="journal article" date="2013" name="Nature">
        <title>Insights into bilaterian evolution from three spiralian genomes.</title>
        <authorList>
            <person name="Simakov O."/>
            <person name="Marletaz F."/>
            <person name="Cho S.J."/>
            <person name="Edsinger-Gonzales E."/>
            <person name="Havlak P."/>
            <person name="Hellsten U."/>
            <person name="Kuo D.H."/>
            <person name="Larsson T."/>
            <person name="Lv J."/>
            <person name="Arendt D."/>
            <person name="Savage R."/>
            <person name="Osoegawa K."/>
            <person name="de Jong P."/>
            <person name="Grimwood J."/>
            <person name="Chapman J.A."/>
            <person name="Shapiro H."/>
            <person name="Aerts A."/>
            <person name="Otillar R.P."/>
            <person name="Terry A.Y."/>
            <person name="Boore J.L."/>
            <person name="Grigoriev I.V."/>
            <person name="Lindberg D.R."/>
            <person name="Seaver E.C."/>
            <person name="Weisblat D.A."/>
            <person name="Putnam N.H."/>
            <person name="Rokhsar D.S."/>
        </authorList>
    </citation>
    <scope>NUCLEOTIDE SEQUENCE</scope>
    <source>
        <strain evidence="1 3">I ESC-2004</strain>
    </source>
</reference>
<accession>R7UBT1</accession>